<evidence type="ECO:0000313" key="3">
    <source>
        <dbReference type="Proteomes" id="UP000772434"/>
    </source>
</evidence>
<protein>
    <submittedName>
        <fullName evidence="2">Uncharacterized protein</fullName>
    </submittedName>
</protein>
<comment type="caution">
    <text evidence="2">The sequence shown here is derived from an EMBL/GenBank/DDBJ whole genome shotgun (WGS) entry which is preliminary data.</text>
</comment>
<reference evidence="2" key="1">
    <citation type="submission" date="2020-11" db="EMBL/GenBank/DDBJ databases">
        <authorList>
            <consortium name="DOE Joint Genome Institute"/>
            <person name="Ahrendt S."/>
            <person name="Riley R."/>
            <person name="Andreopoulos W."/>
            <person name="Labutti K."/>
            <person name="Pangilinan J."/>
            <person name="Ruiz-Duenas F.J."/>
            <person name="Barrasa J.M."/>
            <person name="Sanchez-Garcia M."/>
            <person name="Camarero S."/>
            <person name="Miyauchi S."/>
            <person name="Serrano A."/>
            <person name="Linde D."/>
            <person name="Babiker R."/>
            <person name="Drula E."/>
            <person name="Ayuso-Fernandez I."/>
            <person name="Pacheco R."/>
            <person name="Padilla G."/>
            <person name="Ferreira P."/>
            <person name="Barriuso J."/>
            <person name="Kellner H."/>
            <person name="Castanera R."/>
            <person name="Alfaro M."/>
            <person name="Ramirez L."/>
            <person name="Pisabarro A.G."/>
            <person name="Kuo A."/>
            <person name="Tritt A."/>
            <person name="Lipzen A."/>
            <person name="He G."/>
            <person name="Yan M."/>
            <person name="Ng V."/>
            <person name="Cullen D."/>
            <person name="Martin F."/>
            <person name="Rosso M.-N."/>
            <person name="Henrissat B."/>
            <person name="Hibbett D."/>
            <person name="Martinez A.T."/>
            <person name="Grigoriev I.V."/>
        </authorList>
    </citation>
    <scope>NUCLEOTIDE SEQUENCE</scope>
    <source>
        <strain evidence="2">AH 40177</strain>
    </source>
</reference>
<proteinExistence type="predicted"/>
<dbReference type="EMBL" id="JADNRY010000021">
    <property type="protein sequence ID" value="KAF9072935.1"/>
    <property type="molecule type" value="Genomic_DNA"/>
</dbReference>
<keyword evidence="3" id="KW-1185">Reference proteome</keyword>
<evidence type="ECO:0000313" key="2">
    <source>
        <dbReference type="EMBL" id="KAF9072935.1"/>
    </source>
</evidence>
<accession>A0A9P5Q2K0</accession>
<sequence>MSLVKGDQIFPDIAKAERHSPLLSEAQEEKPMIQDDRMIYSTYQESLHALAYPAGPERAGDLFHGLPDEKQQNLGSKGGFLVDYLEDHSGGHYPVVNQAQGQFRSKNEGPSTASFLANMPPLSFIASSSSLPTSSLPGGTQMPEIWRTEGGFSKEG</sequence>
<evidence type="ECO:0000256" key="1">
    <source>
        <dbReference type="SAM" id="MobiDB-lite"/>
    </source>
</evidence>
<organism evidence="2 3">
    <name type="scientific">Rhodocollybia butyracea</name>
    <dbReference type="NCBI Taxonomy" id="206335"/>
    <lineage>
        <taxon>Eukaryota</taxon>
        <taxon>Fungi</taxon>
        <taxon>Dikarya</taxon>
        <taxon>Basidiomycota</taxon>
        <taxon>Agaricomycotina</taxon>
        <taxon>Agaricomycetes</taxon>
        <taxon>Agaricomycetidae</taxon>
        <taxon>Agaricales</taxon>
        <taxon>Marasmiineae</taxon>
        <taxon>Omphalotaceae</taxon>
        <taxon>Rhodocollybia</taxon>
    </lineage>
</organism>
<dbReference type="Proteomes" id="UP000772434">
    <property type="component" value="Unassembled WGS sequence"/>
</dbReference>
<feature type="compositionally biased region" description="Low complexity" evidence="1">
    <location>
        <begin position="129"/>
        <end position="140"/>
    </location>
</feature>
<gene>
    <name evidence="2" type="ORF">BDP27DRAFT_372006</name>
</gene>
<dbReference type="AlphaFoldDB" id="A0A9P5Q2K0"/>
<name>A0A9P5Q2K0_9AGAR</name>
<feature type="region of interest" description="Disordered" evidence="1">
    <location>
        <begin position="129"/>
        <end position="156"/>
    </location>
</feature>